<evidence type="ECO:0000313" key="2">
    <source>
        <dbReference type="EMBL" id="KAG0524823.1"/>
    </source>
</evidence>
<feature type="signal peptide" evidence="1">
    <location>
        <begin position="1"/>
        <end position="23"/>
    </location>
</feature>
<feature type="chain" id="PRO_5038078703" evidence="1">
    <location>
        <begin position="24"/>
        <end position="64"/>
    </location>
</feature>
<dbReference type="EMBL" id="CM027685">
    <property type="protein sequence ID" value="KAG0524823.1"/>
    <property type="molecule type" value="Genomic_DNA"/>
</dbReference>
<gene>
    <name evidence="2" type="ORF">BDA96_06G001400</name>
</gene>
<proteinExistence type="predicted"/>
<accession>A0A921QN81</accession>
<protein>
    <submittedName>
        <fullName evidence="2">Uncharacterized protein</fullName>
    </submittedName>
</protein>
<reference evidence="2" key="1">
    <citation type="journal article" date="2019" name="BMC Genomics">
        <title>A new reference genome for Sorghum bicolor reveals high levels of sequence similarity between sweet and grain genotypes: implications for the genetics of sugar metabolism.</title>
        <authorList>
            <person name="Cooper E.A."/>
            <person name="Brenton Z.W."/>
            <person name="Flinn B.S."/>
            <person name="Jenkins J."/>
            <person name="Shu S."/>
            <person name="Flowers D."/>
            <person name="Luo F."/>
            <person name="Wang Y."/>
            <person name="Xia P."/>
            <person name="Barry K."/>
            <person name="Daum C."/>
            <person name="Lipzen A."/>
            <person name="Yoshinaga Y."/>
            <person name="Schmutz J."/>
            <person name="Saski C."/>
            <person name="Vermerris W."/>
            <person name="Kresovich S."/>
        </authorList>
    </citation>
    <scope>NUCLEOTIDE SEQUENCE</scope>
</reference>
<organism evidence="2 3">
    <name type="scientific">Sorghum bicolor</name>
    <name type="common">Sorghum</name>
    <name type="synonym">Sorghum vulgare</name>
    <dbReference type="NCBI Taxonomy" id="4558"/>
    <lineage>
        <taxon>Eukaryota</taxon>
        <taxon>Viridiplantae</taxon>
        <taxon>Streptophyta</taxon>
        <taxon>Embryophyta</taxon>
        <taxon>Tracheophyta</taxon>
        <taxon>Spermatophyta</taxon>
        <taxon>Magnoliopsida</taxon>
        <taxon>Liliopsida</taxon>
        <taxon>Poales</taxon>
        <taxon>Poaceae</taxon>
        <taxon>PACMAD clade</taxon>
        <taxon>Panicoideae</taxon>
        <taxon>Andropogonodae</taxon>
        <taxon>Andropogoneae</taxon>
        <taxon>Sorghinae</taxon>
        <taxon>Sorghum</taxon>
    </lineage>
</organism>
<reference evidence="2" key="2">
    <citation type="submission" date="2020-10" db="EMBL/GenBank/DDBJ databases">
        <authorList>
            <person name="Cooper E.A."/>
            <person name="Brenton Z.W."/>
            <person name="Flinn B.S."/>
            <person name="Jenkins J."/>
            <person name="Shu S."/>
            <person name="Flowers D."/>
            <person name="Luo F."/>
            <person name="Wang Y."/>
            <person name="Xia P."/>
            <person name="Barry K."/>
            <person name="Daum C."/>
            <person name="Lipzen A."/>
            <person name="Yoshinaga Y."/>
            <person name="Schmutz J."/>
            <person name="Saski C."/>
            <person name="Vermerris W."/>
            <person name="Kresovich S."/>
        </authorList>
    </citation>
    <scope>NUCLEOTIDE SEQUENCE</scope>
</reference>
<dbReference type="Proteomes" id="UP000807115">
    <property type="component" value="Chromosome 6"/>
</dbReference>
<comment type="caution">
    <text evidence="2">The sequence shown here is derived from an EMBL/GenBank/DDBJ whole genome shotgun (WGS) entry which is preliminary data.</text>
</comment>
<dbReference type="AlphaFoldDB" id="A0A921QN81"/>
<evidence type="ECO:0000313" key="3">
    <source>
        <dbReference type="Proteomes" id="UP000807115"/>
    </source>
</evidence>
<keyword evidence="1" id="KW-0732">Signal</keyword>
<name>A0A921QN81_SORBI</name>
<evidence type="ECO:0000256" key="1">
    <source>
        <dbReference type="SAM" id="SignalP"/>
    </source>
</evidence>
<sequence>MELLLCRIVGLLLSWMVICPVDKKNSLKECIDKIKTVASRVLWLPFVSSQVTTRRYEEAMKKRF</sequence>